<gene>
    <name evidence="3" type="ORF">I5776_01060</name>
</gene>
<evidence type="ECO:0000259" key="2">
    <source>
        <dbReference type="Pfam" id="PF15978"/>
    </source>
</evidence>
<evidence type="ECO:0000313" key="3">
    <source>
        <dbReference type="EMBL" id="QQZ09609.1"/>
    </source>
</evidence>
<accession>A0ABX7E1L5</accession>
<evidence type="ECO:0000259" key="1">
    <source>
        <dbReference type="Pfam" id="PF06527"/>
    </source>
</evidence>
<dbReference type="Pfam" id="PF15978">
    <property type="entry name" value="TnsD"/>
    <property type="match status" value="1"/>
</dbReference>
<dbReference type="EMBL" id="CP065425">
    <property type="protein sequence ID" value="QQZ09609.1"/>
    <property type="molecule type" value="Genomic_DNA"/>
</dbReference>
<dbReference type="Pfam" id="PF06527">
    <property type="entry name" value="TniQ"/>
    <property type="match status" value="1"/>
</dbReference>
<feature type="domain" description="TniQ" evidence="1">
    <location>
        <begin position="4"/>
        <end position="159"/>
    </location>
</feature>
<evidence type="ECO:0000313" key="4">
    <source>
        <dbReference type="Proteomes" id="UP000595691"/>
    </source>
</evidence>
<dbReference type="Proteomes" id="UP000595691">
    <property type="component" value="Chromosome"/>
</dbReference>
<protein>
    <submittedName>
        <fullName evidence="3">TnsD family transposase</fullName>
    </submittedName>
</protein>
<name>A0ABX7E1L5_9BACI</name>
<dbReference type="RefSeq" id="WP_202778595.1">
    <property type="nucleotide sequence ID" value="NZ_CP065425.1"/>
</dbReference>
<sequence length="619" mass="72520">MLSFFPSLYKNELIYSVLARYHNHSGNLTINETTKDIFGKAKSYIIPDFTTDLEYLHKKIKYFLSIELEEMINKHTLFNYYTNFCSQKIKDSIKSKMIINNGSVNFYYLTGQMASTVKEPQYFRYCPFCLTEDIKLRGETYWRGYHQLPSVMLCLEHRAWLENSSVLFRQVDSSIISATEGICLNGISSQPLENKLTNSEIEILYRLGKTSYELLINDFRFDYDSFSRNYRFLLSIKGYITARGVVNQKKLETDFNDFYSKDILILMQSIINYDDENSWLRSITRKHRKVFHPVRHILVLNFLGISLNDFNNINDKTYTPFGKGPYLCLNAASDHYLKPVITDLKVSRCSRTKRPVGTFSCSCGFIYSRQGPDKTNEDKKKIGRIKAFGDVWLKKLHHLIHVEKISYRSCAKILNVDTNTVIKYSKINNLKSKEEINCSSLLQNNKNQWIKLREDNPNASRTELRKINPVLFARLYRRDKEWLNLNSPNQKVLKKTIERIDWEKRDKEILGKIYDIISDLKSRSKPIRLTLGSIGKELNILALLEKNKQKMPLTEEYIGNNLESVKDFQIRRIHWAIGQLQKHNVDPVKWKVGRIAGLNAKFYKIMENQIEECINKSSK</sequence>
<proteinExistence type="predicted"/>
<dbReference type="InterPro" id="IPR009492">
    <property type="entry name" value="TniQ"/>
</dbReference>
<reference evidence="3 4" key="1">
    <citation type="submission" date="2020-11" db="EMBL/GenBank/DDBJ databases">
        <title>Taxonomic evaluation of the Bacillus sporothermodurans group of bacteria based on whole genome sequences.</title>
        <authorList>
            <person name="Fiedler G."/>
            <person name="Herbstmann A.-D."/>
            <person name="Doll E."/>
            <person name="Wenning M."/>
            <person name="Brinks E."/>
            <person name="Kabisch J."/>
            <person name="Breitenwieser F."/>
            <person name="Lappann M."/>
            <person name="Boehnlein C."/>
            <person name="Franz C."/>
        </authorList>
    </citation>
    <scope>NUCLEOTIDE SEQUENCE [LARGE SCALE GENOMIC DNA]</scope>
    <source>
        <strain evidence="3 4">JCM 19841</strain>
    </source>
</reference>
<keyword evidence="4" id="KW-1185">Reference proteome</keyword>
<feature type="domain" description="Transposon Tn7 transposition protein TnsD C-terminal" evidence="2">
    <location>
        <begin position="211"/>
        <end position="558"/>
    </location>
</feature>
<dbReference type="InterPro" id="IPR032750">
    <property type="entry name" value="TnsD_C"/>
</dbReference>
<organism evidence="3 4">
    <name type="scientific">Heyndrickxia vini</name>
    <dbReference type="NCBI Taxonomy" id="1476025"/>
    <lineage>
        <taxon>Bacteria</taxon>
        <taxon>Bacillati</taxon>
        <taxon>Bacillota</taxon>
        <taxon>Bacilli</taxon>
        <taxon>Bacillales</taxon>
        <taxon>Bacillaceae</taxon>
        <taxon>Heyndrickxia</taxon>
    </lineage>
</organism>